<dbReference type="PANTHER" id="PTHR11358">
    <property type="entry name" value="ARGINASE/AGMATINASE"/>
    <property type="match status" value="1"/>
</dbReference>
<dbReference type="PROSITE" id="PS51409">
    <property type="entry name" value="ARGINASE_2"/>
    <property type="match status" value="1"/>
</dbReference>
<gene>
    <name evidence="5" type="primary">GBU1</name>
    <name evidence="5" type="ORF">LSUB1_G002096</name>
</gene>
<dbReference type="GO" id="GO:0033389">
    <property type="term" value="P:putrescine biosynthetic process from arginine, via agmatine"/>
    <property type="evidence" value="ECO:0007669"/>
    <property type="project" value="TreeGrafter"/>
</dbReference>
<dbReference type="Proteomes" id="UP000462212">
    <property type="component" value="Unassembled WGS sequence"/>
</dbReference>
<name>A0A8H8RUB2_9HELO</name>
<dbReference type="InterPro" id="IPR023696">
    <property type="entry name" value="Ureohydrolase_dom_sf"/>
</dbReference>
<dbReference type="PRINTS" id="PR00116">
    <property type="entry name" value="ARGINASE"/>
</dbReference>
<evidence type="ECO:0000256" key="3">
    <source>
        <dbReference type="ARBA" id="ARBA00022801"/>
    </source>
</evidence>
<evidence type="ECO:0000313" key="5">
    <source>
        <dbReference type="EMBL" id="TVY42005.1"/>
    </source>
</evidence>
<keyword evidence="6" id="KW-1185">Reference proteome</keyword>
<reference evidence="5 6" key="1">
    <citation type="submission" date="2018-05" db="EMBL/GenBank/DDBJ databases">
        <title>Genome sequencing and assembly of the regulated plant pathogen Lachnellula willkommii and related sister species for the development of diagnostic species identification markers.</title>
        <authorList>
            <person name="Giroux E."/>
            <person name="Bilodeau G."/>
        </authorList>
    </citation>
    <scope>NUCLEOTIDE SEQUENCE [LARGE SCALE GENOMIC DNA]</scope>
    <source>
        <strain evidence="5 6">CBS 197.66</strain>
    </source>
</reference>
<proteinExistence type="inferred from homology"/>
<dbReference type="EMBL" id="QGMJ01000115">
    <property type="protein sequence ID" value="TVY42005.1"/>
    <property type="molecule type" value="Genomic_DNA"/>
</dbReference>
<evidence type="ECO:0000256" key="2">
    <source>
        <dbReference type="ARBA" id="ARBA00022723"/>
    </source>
</evidence>
<keyword evidence="3 4" id="KW-0378">Hydrolase</keyword>
<dbReference type="FunFam" id="3.40.800.10:FF:000014">
    <property type="entry name" value="Arginase family protein"/>
    <property type="match status" value="1"/>
</dbReference>
<dbReference type="Gene3D" id="3.40.800.10">
    <property type="entry name" value="Ureohydrolase domain"/>
    <property type="match status" value="1"/>
</dbReference>
<dbReference type="AlphaFoldDB" id="A0A8H8RUB2"/>
<organism evidence="5 6">
    <name type="scientific">Lachnellula subtilissima</name>
    <dbReference type="NCBI Taxonomy" id="602034"/>
    <lineage>
        <taxon>Eukaryota</taxon>
        <taxon>Fungi</taxon>
        <taxon>Dikarya</taxon>
        <taxon>Ascomycota</taxon>
        <taxon>Pezizomycotina</taxon>
        <taxon>Leotiomycetes</taxon>
        <taxon>Helotiales</taxon>
        <taxon>Lachnaceae</taxon>
        <taxon>Lachnellula</taxon>
    </lineage>
</organism>
<dbReference type="PROSITE" id="PS01053">
    <property type="entry name" value="ARGINASE_1"/>
    <property type="match status" value="1"/>
</dbReference>
<evidence type="ECO:0000256" key="4">
    <source>
        <dbReference type="RuleBase" id="RU003684"/>
    </source>
</evidence>
<dbReference type="Pfam" id="PF00491">
    <property type="entry name" value="Arginase"/>
    <property type="match status" value="1"/>
</dbReference>
<dbReference type="SUPFAM" id="SSF52768">
    <property type="entry name" value="Arginase/deacetylase"/>
    <property type="match status" value="1"/>
</dbReference>
<dbReference type="CDD" id="cd11592">
    <property type="entry name" value="Agmatinase_PAH"/>
    <property type="match status" value="1"/>
</dbReference>
<keyword evidence="2" id="KW-0479">Metal-binding</keyword>
<dbReference type="GO" id="GO:0008783">
    <property type="term" value="F:agmatinase activity"/>
    <property type="evidence" value="ECO:0007669"/>
    <property type="project" value="TreeGrafter"/>
</dbReference>
<protein>
    <submittedName>
        <fullName evidence="5">Guanidinobutyrase</fullName>
    </submittedName>
</protein>
<dbReference type="PANTHER" id="PTHR11358:SF26">
    <property type="entry name" value="GUANIDINO ACID HYDROLASE, MITOCHONDRIAL"/>
    <property type="match status" value="1"/>
</dbReference>
<dbReference type="OrthoDB" id="288726at2759"/>
<comment type="similarity">
    <text evidence="1">Belongs to the arginase family. Agmatinase subfamily.</text>
</comment>
<comment type="caution">
    <text evidence="5">The sequence shown here is derived from an EMBL/GenBank/DDBJ whole genome shotgun (WGS) entry which is preliminary data.</text>
</comment>
<evidence type="ECO:0000313" key="6">
    <source>
        <dbReference type="Proteomes" id="UP000462212"/>
    </source>
</evidence>
<sequence>MKLLHSPVLKAALGLGAVCGVVAHQHHGDEAQVPLHEQEFMQDSAEELERKWSFEVSFEGFVLLVLGGFGFGLEGLVAYRRSRLVVKTCAFALIWTRNASKLSWGYSGVNSFAHLEHIKCLTKPESLFDIGILGVPFDTAVSYRPGARFGPRAIRAASARQNSFRGFNARAGINPFLSWAKIIDCGDIPTTPFDNAVALTQMTAAYLELGHRAPLSSSLKKPKIISLGGDHSLALPALRGLNKVYGGPVAVLHFDAHLDTWHPSKYPTPWPSKQAEFNHGSMFWIASNEGLILNGSSVHAGLRTRLSGPDWGDYDDDDTQGFLRISADDIDDFGPRGIIEKIMKRMGTETPVYLSVDIDVLDPGLAPGTGTPEAGGWTSRELIRILRGIEGLNIVGADIVEVAPAYDGVGEQTALAGAQVAYEILTSIVKRGLVDMGKIAEVDGRDRTGRLKDEL</sequence>
<accession>A0A8H8RUB2</accession>
<dbReference type="GO" id="GO:0046872">
    <property type="term" value="F:metal ion binding"/>
    <property type="evidence" value="ECO:0007669"/>
    <property type="project" value="UniProtKB-KW"/>
</dbReference>
<evidence type="ECO:0000256" key="1">
    <source>
        <dbReference type="ARBA" id="ARBA00009227"/>
    </source>
</evidence>
<dbReference type="InterPro" id="IPR020855">
    <property type="entry name" value="Ureohydrolase_Mn_BS"/>
</dbReference>
<dbReference type="InterPro" id="IPR006035">
    <property type="entry name" value="Ureohydrolase"/>
</dbReference>